<name>A0A375A5I7_9GAMM</name>
<evidence type="ECO:0000259" key="14">
    <source>
        <dbReference type="PROSITE" id="PS50052"/>
    </source>
</evidence>
<dbReference type="PANTHER" id="PTHR23117:SF13">
    <property type="entry name" value="GUANYLATE KINASE"/>
    <property type="match status" value="1"/>
</dbReference>
<evidence type="ECO:0000256" key="6">
    <source>
        <dbReference type="ARBA" id="ARBA00022490"/>
    </source>
</evidence>
<keyword evidence="10 13" id="KW-0067">ATP-binding</keyword>
<evidence type="ECO:0000256" key="13">
    <source>
        <dbReference type="HAMAP-Rule" id="MF_00328"/>
    </source>
</evidence>
<dbReference type="InterPro" id="IPR027417">
    <property type="entry name" value="P-loop_NTPase"/>
</dbReference>
<evidence type="ECO:0000256" key="9">
    <source>
        <dbReference type="ARBA" id="ARBA00022777"/>
    </source>
</evidence>
<evidence type="ECO:0000256" key="5">
    <source>
        <dbReference type="ARBA" id="ARBA00016296"/>
    </source>
</evidence>
<dbReference type="EC" id="2.7.4.8" evidence="4 13"/>
<comment type="similarity">
    <text evidence="3 13">Belongs to the guanylate kinase family.</text>
</comment>
<protein>
    <recommendedName>
        <fullName evidence="5 13">Guanylate kinase</fullName>
        <ecNumber evidence="4 13">2.7.4.8</ecNumber>
    </recommendedName>
    <alternativeName>
        <fullName evidence="11 13">GMP kinase</fullName>
    </alternativeName>
</protein>
<evidence type="ECO:0000256" key="12">
    <source>
        <dbReference type="ARBA" id="ARBA00048594"/>
    </source>
</evidence>
<dbReference type="GO" id="GO:0005829">
    <property type="term" value="C:cytosol"/>
    <property type="evidence" value="ECO:0007669"/>
    <property type="project" value="TreeGrafter"/>
</dbReference>
<accession>A0A375A5I7</accession>
<evidence type="ECO:0000256" key="10">
    <source>
        <dbReference type="ARBA" id="ARBA00022840"/>
    </source>
</evidence>
<sequence length="224" mass="25872">MRDWLRFFLFLYQTESTMAQGTLYIVSAPSGAGKSSLIQALLKTQPLYDTQVSVSHTTRAVRPGEVHGEHYFFVSVDEFKRMIAEEDFLEYAEVFGNYYGTSRAAIEQVLATGVDVFLDIDWQGARQIRERMPQARSIFILPPSQDELERRLRGRGQDSEEVIARRMKQAVAEMSHYAEYDYLIVNDDFDLALLDLKTIIRAERLRLTRQKVRHDALITKLLAD</sequence>
<dbReference type="InterPro" id="IPR008145">
    <property type="entry name" value="GK/Ca_channel_bsu"/>
</dbReference>
<evidence type="ECO:0000256" key="1">
    <source>
        <dbReference type="ARBA" id="ARBA00003531"/>
    </source>
</evidence>
<reference evidence="15 16" key="1">
    <citation type="submission" date="2016-09" db="EMBL/GenBank/DDBJ databases">
        <authorList>
            <person name="Reverchon S."/>
            <person name="Nasser W."/>
            <person name="Leonard S."/>
            <person name="Brochier C."/>
            <person name="Duprey A."/>
        </authorList>
    </citation>
    <scope>NUCLEOTIDE SEQUENCE [LARGE SCALE GENOMIC DNA]</scope>
    <source>
        <strain evidence="15 16">174/2</strain>
    </source>
</reference>
<keyword evidence="16" id="KW-1185">Reference proteome</keyword>
<dbReference type="InterPro" id="IPR020590">
    <property type="entry name" value="Guanylate_kinase_CS"/>
</dbReference>
<dbReference type="SUPFAM" id="SSF52540">
    <property type="entry name" value="P-loop containing nucleoside triphosphate hydrolases"/>
    <property type="match status" value="1"/>
</dbReference>
<keyword evidence="6 13" id="KW-0963">Cytoplasm</keyword>
<evidence type="ECO:0000256" key="4">
    <source>
        <dbReference type="ARBA" id="ARBA00012961"/>
    </source>
</evidence>
<dbReference type="PROSITE" id="PS50052">
    <property type="entry name" value="GUANYLATE_KINASE_2"/>
    <property type="match status" value="1"/>
</dbReference>
<evidence type="ECO:0000256" key="3">
    <source>
        <dbReference type="ARBA" id="ARBA00005790"/>
    </source>
</evidence>
<dbReference type="EMBL" id="LT615367">
    <property type="protein sequence ID" value="SLM61186.1"/>
    <property type="molecule type" value="Genomic_DNA"/>
</dbReference>
<evidence type="ECO:0000256" key="2">
    <source>
        <dbReference type="ARBA" id="ARBA00004496"/>
    </source>
</evidence>
<dbReference type="AlphaFoldDB" id="A0A375A5I7"/>
<feature type="binding site" evidence="13">
    <location>
        <begin position="28"/>
        <end position="35"/>
    </location>
    <ligand>
        <name>ATP</name>
        <dbReference type="ChEBI" id="CHEBI:30616"/>
    </ligand>
</feature>
<evidence type="ECO:0000256" key="8">
    <source>
        <dbReference type="ARBA" id="ARBA00022741"/>
    </source>
</evidence>
<dbReference type="PROSITE" id="PS00856">
    <property type="entry name" value="GUANYLATE_KINASE_1"/>
    <property type="match status" value="1"/>
</dbReference>
<dbReference type="Pfam" id="PF00625">
    <property type="entry name" value="Guanylate_kin"/>
    <property type="match status" value="1"/>
</dbReference>
<dbReference type="GO" id="GO:0005524">
    <property type="term" value="F:ATP binding"/>
    <property type="evidence" value="ECO:0007669"/>
    <property type="project" value="UniProtKB-UniRule"/>
</dbReference>
<dbReference type="Proteomes" id="UP000294820">
    <property type="component" value="Chromosome 1"/>
</dbReference>
<dbReference type="PANTHER" id="PTHR23117">
    <property type="entry name" value="GUANYLATE KINASE-RELATED"/>
    <property type="match status" value="1"/>
</dbReference>
<dbReference type="Gene3D" id="3.40.50.300">
    <property type="entry name" value="P-loop containing nucleotide triphosphate hydrolases"/>
    <property type="match status" value="1"/>
</dbReference>
<gene>
    <name evidence="13 15" type="primary">gmk</name>
    <name evidence="15" type="ORF">DAQ1742_00042</name>
</gene>
<dbReference type="KEGG" id="daq:DAQ1742_00042"/>
<comment type="function">
    <text evidence="1 13">Essential for recycling GMP and indirectly, cGMP.</text>
</comment>
<evidence type="ECO:0000313" key="16">
    <source>
        <dbReference type="Proteomes" id="UP000294820"/>
    </source>
</evidence>
<dbReference type="InterPro" id="IPR017665">
    <property type="entry name" value="Guanylate_kinase"/>
</dbReference>
<dbReference type="NCBIfam" id="TIGR03263">
    <property type="entry name" value="guanyl_kin"/>
    <property type="match status" value="1"/>
</dbReference>
<keyword evidence="7 13" id="KW-0808">Transferase</keyword>
<evidence type="ECO:0000256" key="11">
    <source>
        <dbReference type="ARBA" id="ARBA00030128"/>
    </source>
</evidence>
<dbReference type="HAMAP" id="MF_00328">
    <property type="entry name" value="Guanylate_kinase"/>
    <property type="match status" value="1"/>
</dbReference>
<dbReference type="SMART" id="SM00072">
    <property type="entry name" value="GuKc"/>
    <property type="match status" value="1"/>
</dbReference>
<proteinExistence type="inferred from homology"/>
<comment type="catalytic activity">
    <reaction evidence="12 13">
        <text>GMP + ATP = GDP + ADP</text>
        <dbReference type="Rhea" id="RHEA:20780"/>
        <dbReference type="ChEBI" id="CHEBI:30616"/>
        <dbReference type="ChEBI" id="CHEBI:58115"/>
        <dbReference type="ChEBI" id="CHEBI:58189"/>
        <dbReference type="ChEBI" id="CHEBI:456216"/>
        <dbReference type="EC" id="2.7.4.8"/>
    </reaction>
</comment>
<keyword evidence="9 13" id="KW-0418">Kinase</keyword>
<evidence type="ECO:0000256" key="7">
    <source>
        <dbReference type="ARBA" id="ARBA00022679"/>
    </source>
</evidence>
<dbReference type="CDD" id="cd00071">
    <property type="entry name" value="GMPK"/>
    <property type="match status" value="1"/>
</dbReference>
<dbReference type="FunFam" id="3.30.63.10:FF:000002">
    <property type="entry name" value="Guanylate kinase 1"/>
    <property type="match status" value="1"/>
</dbReference>
<dbReference type="Gene3D" id="3.30.63.10">
    <property type="entry name" value="Guanylate Kinase phosphate binding domain"/>
    <property type="match status" value="1"/>
</dbReference>
<dbReference type="FunFam" id="3.40.50.300:FF:000855">
    <property type="entry name" value="Guanylate kinase"/>
    <property type="match status" value="1"/>
</dbReference>
<dbReference type="InterPro" id="IPR008144">
    <property type="entry name" value="Guanylate_kin-like_dom"/>
</dbReference>
<comment type="subcellular location">
    <subcellularLocation>
        <location evidence="2 13">Cytoplasm</location>
    </subcellularLocation>
</comment>
<dbReference type="GO" id="GO:0004385">
    <property type="term" value="F:GMP kinase activity"/>
    <property type="evidence" value="ECO:0007669"/>
    <property type="project" value="UniProtKB-UniRule"/>
</dbReference>
<feature type="domain" description="Guanylate kinase-like" evidence="14">
    <location>
        <begin position="21"/>
        <end position="201"/>
    </location>
</feature>
<evidence type="ECO:0000313" key="15">
    <source>
        <dbReference type="EMBL" id="SLM61186.1"/>
    </source>
</evidence>
<organism evidence="15 16">
    <name type="scientific">Dickeya aquatica</name>
    <dbReference type="NCBI Taxonomy" id="1401087"/>
    <lineage>
        <taxon>Bacteria</taxon>
        <taxon>Pseudomonadati</taxon>
        <taxon>Pseudomonadota</taxon>
        <taxon>Gammaproteobacteria</taxon>
        <taxon>Enterobacterales</taxon>
        <taxon>Pectobacteriaceae</taxon>
        <taxon>Dickeya</taxon>
    </lineage>
</organism>
<keyword evidence="8 13" id="KW-0547">Nucleotide-binding</keyword>